<sequence length="146" mass="16442">MQNYTNPNFTRIAIDDMETVEFAFPYEPTTLLPLVDPASDTGPVVEYILDHPSECLGSPIEVSGGYYEAQEMAAAYSEATGKPARYVQTTYESAGSEDFVQMFKGISEFGLFGRRSGFIDRNKKMDYRFVTPVQFWKSNMWAGPSK</sequence>
<dbReference type="InterPro" id="IPR051164">
    <property type="entry name" value="NmrA-like_oxidored"/>
</dbReference>
<evidence type="ECO:0000256" key="1">
    <source>
        <dbReference type="ARBA" id="ARBA00006328"/>
    </source>
</evidence>
<dbReference type="EMBL" id="JANBUO010002368">
    <property type="protein sequence ID" value="KAJ2794901.1"/>
    <property type="molecule type" value="Genomic_DNA"/>
</dbReference>
<organism evidence="4 5">
    <name type="scientific">Coemansia guatemalensis</name>
    <dbReference type="NCBI Taxonomy" id="2761395"/>
    <lineage>
        <taxon>Eukaryota</taxon>
        <taxon>Fungi</taxon>
        <taxon>Fungi incertae sedis</taxon>
        <taxon>Zoopagomycota</taxon>
        <taxon>Kickxellomycotina</taxon>
        <taxon>Kickxellomycetes</taxon>
        <taxon>Kickxellales</taxon>
        <taxon>Kickxellaceae</taxon>
        <taxon>Coemansia</taxon>
    </lineage>
</organism>
<evidence type="ECO:0000256" key="2">
    <source>
        <dbReference type="ARBA" id="ARBA00022857"/>
    </source>
</evidence>
<dbReference type="PANTHER" id="PTHR42748:SF7">
    <property type="entry name" value="NMRA LIKE REDOX SENSOR 1-RELATED"/>
    <property type="match status" value="1"/>
</dbReference>
<proteinExistence type="inferred from homology"/>
<dbReference type="SUPFAM" id="SSF51735">
    <property type="entry name" value="NAD(P)-binding Rossmann-fold domains"/>
    <property type="match status" value="1"/>
</dbReference>
<protein>
    <recommendedName>
        <fullName evidence="3">NmrA-like domain-containing protein</fullName>
    </recommendedName>
</protein>
<dbReference type="PANTHER" id="PTHR42748">
    <property type="entry name" value="NITROGEN METABOLITE REPRESSION PROTEIN NMRA FAMILY MEMBER"/>
    <property type="match status" value="1"/>
</dbReference>
<evidence type="ECO:0000259" key="3">
    <source>
        <dbReference type="Pfam" id="PF05368"/>
    </source>
</evidence>
<accession>A0A9W8LR78</accession>
<keyword evidence="2" id="KW-0521">NADP</keyword>
<evidence type="ECO:0000313" key="5">
    <source>
        <dbReference type="Proteomes" id="UP001140094"/>
    </source>
</evidence>
<dbReference type="InterPro" id="IPR008030">
    <property type="entry name" value="NmrA-like"/>
</dbReference>
<feature type="domain" description="NmrA-like" evidence="3">
    <location>
        <begin position="1"/>
        <end position="111"/>
    </location>
</feature>
<dbReference type="InterPro" id="IPR036291">
    <property type="entry name" value="NAD(P)-bd_dom_sf"/>
</dbReference>
<dbReference type="Gene3D" id="3.40.50.720">
    <property type="entry name" value="NAD(P)-binding Rossmann-like Domain"/>
    <property type="match status" value="1"/>
</dbReference>
<dbReference type="Proteomes" id="UP001140094">
    <property type="component" value="Unassembled WGS sequence"/>
</dbReference>
<comment type="similarity">
    <text evidence="1">Belongs to the NmrA-type oxidoreductase family.</text>
</comment>
<reference evidence="4" key="1">
    <citation type="submission" date="2022-07" db="EMBL/GenBank/DDBJ databases">
        <title>Phylogenomic reconstructions and comparative analyses of Kickxellomycotina fungi.</title>
        <authorList>
            <person name="Reynolds N.K."/>
            <person name="Stajich J.E."/>
            <person name="Barry K."/>
            <person name="Grigoriev I.V."/>
            <person name="Crous P."/>
            <person name="Smith M.E."/>
        </authorList>
    </citation>
    <scope>NUCLEOTIDE SEQUENCE</scope>
    <source>
        <strain evidence="4">NRRL 1565</strain>
    </source>
</reference>
<dbReference type="AlphaFoldDB" id="A0A9W8LR78"/>
<keyword evidence="5" id="KW-1185">Reference proteome</keyword>
<dbReference type="Gene3D" id="3.90.25.10">
    <property type="entry name" value="UDP-galactose 4-epimerase, domain 1"/>
    <property type="match status" value="1"/>
</dbReference>
<dbReference type="OrthoDB" id="300709at2759"/>
<gene>
    <name evidence="4" type="ORF">H4R20_006070</name>
</gene>
<name>A0A9W8LR78_9FUNG</name>
<comment type="caution">
    <text evidence="4">The sequence shown here is derived from an EMBL/GenBank/DDBJ whole genome shotgun (WGS) entry which is preliminary data.</text>
</comment>
<evidence type="ECO:0000313" key="4">
    <source>
        <dbReference type="EMBL" id="KAJ2794901.1"/>
    </source>
</evidence>
<dbReference type="Pfam" id="PF05368">
    <property type="entry name" value="NmrA"/>
    <property type="match status" value="1"/>
</dbReference>